<protein>
    <recommendedName>
        <fullName evidence="3">DUF5666 domain-containing protein</fullName>
    </recommendedName>
</protein>
<accession>A0A3D8IGH1</accession>
<dbReference type="OrthoDB" id="5329500at2"/>
<evidence type="ECO:0000313" key="2">
    <source>
        <dbReference type="Proteomes" id="UP000256650"/>
    </source>
</evidence>
<dbReference type="Proteomes" id="UP000256650">
    <property type="component" value="Unassembled WGS sequence"/>
</dbReference>
<dbReference type="GeneID" id="82534726"/>
<evidence type="ECO:0000313" key="1">
    <source>
        <dbReference type="EMBL" id="RDU64289.1"/>
    </source>
</evidence>
<evidence type="ECO:0008006" key="3">
    <source>
        <dbReference type="Google" id="ProtNLM"/>
    </source>
</evidence>
<dbReference type="RefSeq" id="WP_115550623.1">
    <property type="nucleotide sequence ID" value="NZ_CAONBV010000068.1"/>
</dbReference>
<gene>
    <name evidence="1" type="ORF">CQA43_00260</name>
</gene>
<keyword evidence="2" id="KW-1185">Reference proteome</keyword>
<reference evidence="1 2" key="1">
    <citation type="submission" date="2018-04" db="EMBL/GenBank/DDBJ databases">
        <title>Novel Campyloabacter and Helicobacter Species and Strains.</title>
        <authorList>
            <person name="Mannion A.J."/>
            <person name="Shen Z."/>
            <person name="Fox J.G."/>
        </authorList>
    </citation>
    <scope>NUCLEOTIDE SEQUENCE [LARGE SCALE GENOMIC DNA]</scope>
    <source>
        <strain evidence="1 2">MIT 99-5101</strain>
    </source>
</reference>
<name>A0A3D8IGH1_9HELI</name>
<sequence>MRKILIGFISLCLGMSVFGDSFKLEGIIASIDNEKKTIIIDSVYGDSVVVQVLPNTEIELDNCGVFGISKYGTFKNLSLGAFVEVKLYFQNAANGERTNPIAYEIEVECYKKRAY</sequence>
<dbReference type="AlphaFoldDB" id="A0A3D8IGH1"/>
<dbReference type="EMBL" id="NXLS01000001">
    <property type="protein sequence ID" value="RDU64289.1"/>
    <property type="molecule type" value="Genomic_DNA"/>
</dbReference>
<proteinExistence type="predicted"/>
<comment type="caution">
    <text evidence="1">The sequence shown here is derived from an EMBL/GenBank/DDBJ whole genome shotgun (WGS) entry which is preliminary data.</text>
</comment>
<organism evidence="1 2">
    <name type="scientific">Helicobacter ganmani</name>
    <dbReference type="NCBI Taxonomy" id="60246"/>
    <lineage>
        <taxon>Bacteria</taxon>
        <taxon>Pseudomonadati</taxon>
        <taxon>Campylobacterota</taxon>
        <taxon>Epsilonproteobacteria</taxon>
        <taxon>Campylobacterales</taxon>
        <taxon>Helicobacteraceae</taxon>
        <taxon>Helicobacter</taxon>
    </lineage>
</organism>